<dbReference type="EMBL" id="LN849060">
    <property type="protein sequence ID" value="CRI73805.1"/>
    <property type="molecule type" value="Genomic_DNA"/>
</dbReference>
<keyword evidence="1" id="KW-0472">Membrane</keyword>
<evidence type="ECO:0000256" key="1">
    <source>
        <dbReference type="SAM" id="Phobius"/>
    </source>
</evidence>
<organism evidence="2">
    <name type="scientific">Streptomyces conglobatus</name>
    <dbReference type="NCBI Taxonomy" id="1653203"/>
    <lineage>
        <taxon>Bacteria</taxon>
        <taxon>Bacillati</taxon>
        <taxon>Actinomycetota</taxon>
        <taxon>Actinomycetes</taxon>
        <taxon>Kitasatosporales</taxon>
        <taxon>Streptomycetaceae</taxon>
        <taxon>Streptomyces</taxon>
    </lineage>
</organism>
<proteinExistence type="predicted"/>
<reference evidence="2" key="1">
    <citation type="journal article" date="2015" name="Chem. Biol.">
        <title>Iterative Mechanism of Macrodiolide Formation in the Anticancer Compound Conglobatin.</title>
        <authorList>
            <person name="Zhou Y."/>
            <person name="Murphy A.C."/>
            <person name="Samborskyy M."/>
            <person name="Prediger P."/>
            <person name="Dias L.C."/>
            <person name="Leadlay P.F."/>
        </authorList>
    </citation>
    <scope>NUCLEOTIDE SEQUENCE</scope>
    <source>
        <strain evidence="2">ATCC 31005</strain>
    </source>
</reference>
<dbReference type="Pfam" id="PF19770">
    <property type="entry name" value="DUF6256"/>
    <property type="match status" value="1"/>
</dbReference>
<sequence length="131" mass="13995">MLPTALNIAVMLAGYLLIMGYLALGLRILRRHPAQPLPGPPVSGGRRGLPRRGWPGLIRRVLGTAVGGYLLLMAVVIGYYYGVARVPGQFLASAFTGAALMAGVALPLFFAASWLVVERGRRRKAGRAGQR</sequence>
<protein>
    <submittedName>
        <fullName evidence="2">Uncharacterized protein</fullName>
    </submittedName>
</protein>
<accession>A0A0K2Y941</accession>
<feature type="transmembrane region" description="Helical" evidence="1">
    <location>
        <begin position="94"/>
        <end position="117"/>
    </location>
</feature>
<keyword evidence="1" id="KW-0812">Transmembrane</keyword>
<keyword evidence="1" id="KW-1133">Transmembrane helix</keyword>
<feature type="transmembrane region" description="Helical" evidence="1">
    <location>
        <begin position="6"/>
        <end position="24"/>
    </location>
</feature>
<feature type="transmembrane region" description="Helical" evidence="1">
    <location>
        <begin position="61"/>
        <end position="82"/>
    </location>
</feature>
<evidence type="ECO:0000313" key="2">
    <source>
        <dbReference type="EMBL" id="CRI73805.1"/>
    </source>
</evidence>
<dbReference type="AlphaFoldDB" id="A0A0K2Y941"/>
<name>A0A0K2Y941_9ACTN</name>
<dbReference type="InterPro" id="IPR046223">
    <property type="entry name" value="DUF6256"/>
</dbReference>